<comment type="caution">
    <text evidence="1">The sequence shown here is derived from an EMBL/GenBank/DDBJ whole genome shotgun (WGS) entry which is preliminary data.</text>
</comment>
<protein>
    <submittedName>
        <fullName evidence="1">Uncharacterized protein</fullName>
    </submittedName>
</protein>
<dbReference type="EMBL" id="WLXI01000040">
    <property type="protein sequence ID" value="MTD01761.1"/>
    <property type="molecule type" value="Genomic_DNA"/>
</dbReference>
<name>A0A2X4EK96_STRUB</name>
<reference evidence="1 2" key="1">
    <citation type="submission" date="2019-11" db="EMBL/GenBank/DDBJ databases">
        <title>Streptococcus uberis isolated from clinical mastitis cases on a southeastern Queensland dairy.</title>
        <authorList>
            <person name="Workentine M.L."/>
            <person name="Price R."/>
            <person name="Olchowy T."/>
        </authorList>
    </citation>
    <scope>NUCLEOTIDE SEQUENCE [LARGE SCALE GENOMIC DNA]</scope>
    <source>
        <strain evidence="1 2">OLC4459-A17</strain>
    </source>
</reference>
<dbReference type="OMA" id="MQFNRFM"/>
<dbReference type="GeneID" id="93825822"/>
<dbReference type="AlphaFoldDB" id="A0A2X4EK96"/>
<organism evidence="1 2">
    <name type="scientific">Streptococcus uberis</name>
    <dbReference type="NCBI Taxonomy" id="1349"/>
    <lineage>
        <taxon>Bacteria</taxon>
        <taxon>Bacillati</taxon>
        <taxon>Bacillota</taxon>
        <taxon>Bacilli</taxon>
        <taxon>Lactobacillales</taxon>
        <taxon>Streptococcaceae</taxon>
        <taxon>Streptococcus</taxon>
    </lineage>
</organism>
<accession>A0A2X4EK96</accession>
<dbReference type="Proteomes" id="UP000483839">
    <property type="component" value="Unassembled WGS sequence"/>
</dbReference>
<evidence type="ECO:0000313" key="1">
    <source>
        <dbReference type="EMBL" id="MTD01761.1"/>
    </source>
</evidence>
<evidence type="ECO:0000313" key="2">
    <source>
        <dbReference type="Proteomes" id="UP000483839"/>
    </source>
</evidence>
<dbReference type="RefSeq" id="WP_012658058.1">
    <property type="nucleotide sequence ID" value="NZ_BAABQA010000003.1"/>
</dbReference>
<proteinExistence type="predicted"/>
<sequence>MNRAEKERVETLRKTNAIKTMYYTRYFMVRYVVTFFFFVNLYWAIMLYLSKASAVAFLPILLGAFAGFAMWEQFRMFTTEQKEAKVSKLFFKTTIAVNSCLMILALTGQSHFLYPFFNESQASLIVIITLLTIGMLLSLWMLVKIYRIDANKDRQYVRINRYLASLKLGKHY</sequence>
<gene>
    <name evidence="1" type="ORF">GKS16_05680</name>
</gene>